<evidence type="ECO:0000313" key="8">
    <source>
        <dbReference type="EMBL" id="TXD71514.1"/>
    </source>
</evidence>
<evidence type="ECO:0000313" key="9">
    <source>
        <dbReference type="Proteomes" id="UP000321497"/>
    </source>
</evidence>
<reference evidence="8 9" key="1">
    <citation type="submission" date="2019-08" db="EMBL/GenBank/DDBJ databases">
        <title>Genome of Aequorivita antarctica SW49 (type strain).</title>
        <authorList>
            <person name="Bowman J.P."/>
        </authorList>
    </citation>
    <scope>NUCLEOTIDE SEQUENCE [LARGE SCALE GENOMIC DNA]</scope>
    <source>
        <strain evidence="8 9">SW49</strain>
    </source>
</reference>
<dbReference type="SUPFAM" id="SSF49313">
    <property type="entry name" value="Cadherin-like"/>
    <property type="match status" value="1"/>
</dbReference>
<dbReference type="OrthoDB" id="9765957at2"/>
<dbReference type="AlphaFoldDB" id="A0A5C6YVC2"/>
<dbReference type="Proteomes" id="UP000321497">
    <property type="component" value="Unassembled WGS sequence"/>
</dbReference>
<evidence type="ECO:0000256" key="1">
    <source>
        <dbReference type="ARBA" id="ARBA00004191"/>
    </source>
</evidence>
<dbReference type="GO" id="GO:0016020">
    <property type="term" value="C:membrane"/>
    <property type="evidence" value="ECO:0007669"/>
    <property type="project" value="InterPro"/>
</dbReference>
<gene>
    <name evidence="8" type="ORF">ESU54_16495</name>
</gene>
<dbReference type="CDD" id="cd11304">
    <property type="entry name" value="Cadherin_repeat"/>
    <property type="match status" value="1"/>
</dbReference>
<dbReference type="InterPro" id="IPR036941">
    <property type="entry name" value="Rcpt_L-dom_sf"/>
</dbReference>
<dbReference type="InterPro" id="IPR015919">
    <property type="entry name" value="Cadherin-like_sf"/>
</dbReference>
<name>A0A5C6YVC2_9FLAO</name>
<evidence type="ECO:0000256" key="3">
    <source>
        <dbReference type="ARBA" id="ARBA00022525"/>
    </source>
</evidence>
<dbReference type="Gene3D" id="2.60.40.60">
    <property type="entry name" value="Cadherins"/>
    <property type="match status" value="1"/>
</dbReference>
<comment type="subcellular location">
    <subcellularLocation>
        <location evidence="1">Secreted</location>
        <location evidence="1">Cell wall</location>
    </subcellularLocation>
</comment>
<proteinExistence type="predicted"/>
<feature type="signal peptide" evidence="7">
    <location>
        <begin position="1"/>
        <end position="24"/>
    </location>
</feature>
<evidence type="ECO:0000256" key="4">
    <source>
        <dbReference type="ARBA" id="ARBA00022729"/>
    </source>
</evidence>
<keyword evidence="5" id="KW-0325">Glycoprotein</keyword>
<feature type="compositionally biased region" description="Polar residues" evidence="6">
    <location>
        <begin position="32"/>
        <end position="43"/>
    </location>
</feature>
<dbReference type="RefSeq" id="WP_111845651.1">
    <property type="nucleotide sequence ID" value="NZ_UEGI01000022.1"/>
</dbReference>
<dbReference type="SUPFAM" id="SSF52058">
    <property type="entry name" value="L domain-like"/>
    <property type="match status" value="4"/>
</dbReference>
<dbReference type="GO" id="GO:0005509">
    <property type="term" value="F:calcium ion binding"/>
    <property type="evidence" value="ECO:0007669"/>
    <property type="project" value="InterPro"/>
</dbReference>
<comment type="caution">
    <text evidence="8">The sequence shown here is derived from an EMBL/GenBank/DDBJ whole genome shotgun (WGS) entry which is preliminary data.</text>
</comment>
<keyword evidence="2" id="KW-0134">Cell wall</keyword>
<feature type="chain" id="PRO_5022959892" evidence="7">
    <location>
        <begin position="25"/>
        <end position="471"/>
    </location>
</feature>
<dbReference type="PANTHER" id="PTHR31018">
    <property type="entry name" value="SPORULATION-SPECIFIC PROTEIN-RELATED"/>
    <property type="match status" value="1"/>
</dbReference>
<evidence type="ECO:0000256" key="7">
    <source>
        <dbReference type="SAM" id="SignalP"/>
    </source>
</evidence>
<dbReference type="EMBL" id="VORT01000017">
    <property type="protein sequence ID" value="TXD71514.1"/>
    <property type="molecule type" value="Genomic_DNA"/>
</dbReference>
<sequence>MNRLLSLKLLVIIILTFVSCSKDSDEPEPAETSVTTSDFSTTMDENPTNGQVIGAVQGSTNQGSISFSLIEQFPEGAFSIDPSTGELKVADETLFNFEVNPTIIGTVKVAQGTLFKMASVIINLNNLEEDRLYEGDIILTTQNEVIAFGNTGYTHITGSLLIGTSYYDDIVDLSPLLNVEKVENTLSINNCSNLITTAGLRNISYVGSGLVVYDNPVLKKITDLQNLAFLEGVLFISGNLSLNEISSFDQLTEIKGNFQLYDSSIKNLDAFVNLNSIEGFLTIYNNIYLNNINGLASLSAVGDHINISYNYYLTDLDGLSNLTTTLVGLEIYNNSSLENINGLHNIETTDRLFITSNYSLKNIEGLSSTKNVNRLKITQNNSLLNLQGLNNLTVIGEDGLYIEGNNKLTNLNGLNGINNIQGELSISENFLLRDFCILQDFLTNGSLGSYSVFGNFYNPTMQEIIDGNCNI</sequence>
<protein>
    <submittedName>
        <fullName evidence="8">Cadherin repeat domain-containing protein</fullName>
    </submittedName>
</protein>
<evidence type="ECO:0000256" key="6">
    <source>
        <dbReference type="SAM" id="MobiDB-lite"/>
    </source>
</evidence>
<dbReference type="GO" id="GO:0030313">
    <property type="term" value="C:cell envelope"/>
    <property type="evidence" value="ECO:0007669"/>
    <property type="project" value="UniProtKB-SubCell"/>
</dbReference>
<keyword evidence="9" id="KW-1185">Reference proteome</keyword>
<evidence type="ECO:0000256" key="5">
    <source>
        <dbReference type="ARBA" id="ARBA00023180"/>
    </source>
</evidence>
<keyword evidence="4 7" id="KW-0732">Signal</keyword>
<evidence type="ECO:0000256" key="2">
    <source>
        <dbReference type="ARBA" id="ARBA00022512"/>
    </source>
</evidence>
<keyword evidence="3" id="KW-0964">Secreted</keyword>
<dbReference type="InterPro" id="IPR051648">
    <property type="entry name" value="CWI-Assembly_Regulator"/>
</dbReference>
<organism evidence="8 9">
    <name type="scientific">Aequorivita antarctica</name>
    <dbReference type="NCBI Taxonomy" id="153266"/>
    <lineage>
        <taxon>Bacteria</taxon>
        <taxon>Pseudomonadati</taxon>
        <taxon>Bacteroidota</taxon>
        <taxon>Flavobacteriia</taxon>
        <taxon>Flavobacteriales</taxon>
        <taxon>Flavobacteriaceae</taxon>
        <taxon>Aequorivita</taxon>
    </lineage>
</organism>
<accession>A0A5C6YVC2</accession>
<dbReference type="PANTHER" id="PTHR31018:SF3">
    <property type="entry name" value="RECEPTOR PROTEIN-TYROSINE KINASE"/>
    <property type="match status" value="1"/>
</dbReference>
<dbReference type="Gene3D" id="3.80.20.20">
    <property type="entry name" value="Receptor L-domain"/>
    <property type="match status" value="2"/>
</dbReference>
<feature type="region of interest" description="Disordered" evidence="6">
    <location>
        <begin position="22"/>
        <end position="43"/>
    </location>
</feature>
<dbReference type="PROSITE" id="PS51257">
    <property type="entry name" value="PROKAR_LIPOPROTEIN"/>
    <property type="match status" value="1"/>
</dbReference>